<evidence type="ECO:0000313" key="2">
    <source>
        <dbReference type="Proteomes" id="UP000504603"/>
    </source>
</evidence>
<evidence type="ECO:0000313" key="3">
    <source>
        <dbReference type="RefSeq" id="XP_022147147.1"/>
    </source>
</evidence>
<protein>
    <submittedName>
        <fullName evidence="3">Uncharacterized protein LOC111016146</fullName>
    </submittedName>
</protein>
<name>A0A6J1D1K2_MOMCH</name>
<keyword evidence="2" id="KW-1185">Reference proteome</keyword>
<dbReference type="AlphaFoldDB" id="A0A6J1D1K2"/>
<feature type="region of interest" description="Disordered" evidence="1">
    <location>
        <begin position="1"/>
        <end position="29"/>
    </location>
</feature>
<dbReference type="Proteomes" id="UP000504603">
    <property type="component" value="Unplaced"/>
</dbReference>
<dbReference type="KEGG" id="mcha:111016146"/>
<feature type="region of interest" description="Disordered" evidence="1">
    <location>
        <begin position="42"/>
        <end position="107"/>
    </location>
</feature>
<dbReference type="OrthoDB" id="688025at2759"/>
<sequence>MFRSRSEKFEKNHKIPSRESRGPASYSSTPSWFSTIFAGRRSNQSSLSTAEEPVAAAERRHCPVIERGMSPAGLSDSDEEHEGPDRSPISQKSPMAAPGSAKRGRFGHKQNASGFAFCLSPLVRASPNWNLNQKVTPPDITFSGNLRASPKPHLCANRSRKIADFGRVNHNR</sequence>
<reference evidence="3" key="1">
    <citation type="submission" date="2025-08" db="UniProtKB">
        <authorList>
            <consortium name="RefSeq"/>
        </authorList>
    </citation>
    <scope>IDENTIFICATION</scope>
    <source>
        <strain evidence="3">OHB3-1</strain>
    </source>
</reference>
<gene>
    <name evidence="3" type="primary">LOC111016146</name>
</gene>
<proteinExistence type="predicted"/>
<accession>A0A6J1D1K2</accession>
<dbReference type="RefSeq" id="XP_022147147.1">
    <property type="nucleotide sequence ID" value="XM_022291455.1"/>
</dbReference>
<dbReference type="PANTHER" id="PTHR35486">
    <property type="entry name" value="EXPRESSED PROTEIN"/>
    <property type="match status" value="1"/>
</dbReference>
<evidence type="ECO:0000256" key="1">
    <source>
        <dbReference type="SAM" id="MobiDB-lite"/>
    </source>
</evidence>
<dbReference type="GeneID" id="111016146"/>
<dbReference type="PANTHER" id="PTHR35486:SF1">
    <property type="entry name" value="OS02G0689500 PROTEIN"/>
    <property type="match status" value="1"/>
</dbReference>
<organism evidence="2 3">
    <name type="scientific">Momordica charantia</name>
    <name type="common">Bitter gourd</name>
    <name type="synonym">Balsam pear</name>
    <dbReference type="NCBI Taxonomy" id="3673"/>
    <lineage>
        <taxon>Eukaryota</taxon>
        <taxon>Viridiplantae</taxon>
        <taxon>Streptophyta</taxon>
        <taxon>Embryophyta</taxon>
        <taxon>Tracheophyta</taxon>
        <taxon>Spermatophyta</taxon>
        <taxon>Magnoliopsida</taxon>
        <taxon>eudicotyledons</taxon>
        <taxon>Gunneridae</taxon>
        <taxon>Pentapetalae</taxon>
        <taxon>rosids</taxon>
        <taxon>fabids</taxon>
        <taxon>Cucurbitales</taxon>
        <taxon>Cucurbitaceae</taxon>
        <taxon>Momordiceae</taxon>
        <taxon>Momordica</taxon>
    </lineage>
</organism>
<feature type="compositionally biased region" description="Basic and acidic residues" evidence="1">
    <location>
        <begin position="1"/>
        <end position="21"/>
    </location>
</feature>